<gene>
    <name evidence="4" type="ordered locus">Hore_09740</name>
</gene>
<dbReference type="PANTHER" id="PTHR38015:SF1">
    <property type="entry name" value="OPINE DEHYDROGENASE DOMAIN-CONTAINING PROTEIN"/>
    <property type="match status" value="1"/>
</dbReference>
<dbReference type="Proteomes" id="UP000000719">
    <property type="component" value="Chromosome"/>
</dbReference>
<dbReference type="InterPro" id="IPR008927">
    <property type="entry name" value="6-PGluconate_DH-like_C_sf"/>
</dbReference>
<accession>B8CWR1</accession>
<protein>
    <submittedName>
        <fullName evidence="4">NAD/NADP octopine/nopaline dehydrogenase</fullName>
    </submittedName>
</protein>
<dbReference type="STRING" id="373903.Hore_09740"/>
<dbReference type="GO" id="GO:0051287">
    <property type="term" value="F:NAD binding"/>
    <property type="evidence" value="ECO:0007669"/>
    <property type="project" value="InterPro"/>
</dbReference>
<organism evidence="4 5">
    <name type="scientific">Halothermothrix orenii (strain H 168 / OCM 544 / DSM 9562)</name>
    <dbReference type="NCBI Taxonomy" id="373903"/>
    <lineage>
        <taxon>Bacteria</taxon>
        <taxon>Bacillati</taxon>
        <taxon>Bacillota</taxon>
        <taxon>Clostridia</taxon>
        <taxon>Halanaerobiales</taxon>
        <taxon>Halothermotrichaceae</taxon>
        <taxon>Halothermothrix</taxon>
    </lineage>
</organism>
<dbReference type="eggNOG" id="COG0240">
    <property type="taxonomic scope" value="Bacteria"/>
</dbReference>
<keyword evidence="1" id="KW-0560">Oxidoreductase</keyword>
<evidence type="ECO:0000313" key="4">
    <source>
        <dbReference type="EMBL" id="ACL69730.1"/>
    </source>
</evidence>
<dbReference type="GO" id="GO:0046168">
    <property type="term" value="P:glycerol-3-phosphate catabolic process"/>
    <property type="evidence" value="ECO:0007669"/>
    <property type="project" value="InterPro"/>
</dbReference>
<feature type="domain" description="Glycerol-3-phosphate dehydrogenase NAD-dependent N-terminal" evidence="2">
    <location>
        <begin position="9"/>
        <end position="106"/>
    </location>
</feature>
<dbReference type="EMBL" id="CP001098">
    <property type="protein sequence ID" value="ACL69730.1"/>
    <property type="molecule type" value="Genomic_DNA"/>
</dbReference>
<dbReference type="RefSeq" id="WP_012635916.1">
    <property type="nucleotide sequence ID" value="NC_011899.1"/>
</dbReference>
<dbReference type="Gene3D" id="3.40.50.720">
    <property type="entry name" value="NAD(P)-binding Rossmann-like Domain"/>
    <property type="match status" value="1"/>
</dbReference>
<dbReference type="SUPFAM" id="SSF51735">
    <property type="entry name" value="NAD(P)-binding Rossmann-fold domains"/>
    <property type="match status" value="1"/>
</dbReference>
<dbReference type="InterPro" id="IPR036291">
    <property type="entry name" value="NAD(P)-bd_dom_sf"/>
</dbReference>
<evidence type="ECO:0000256" key="1">
    <source>
        <dbReference type="ARBA" id="ARBA00023002"/>
    </source>
</evidence>
<reference evidence="4 5" key="1">
    <citation type="journal article" date="2009" name="PLoS ONE">
        <title>Genome analysis of the anaerobic thermohalophilic bacterium Halothermothrix orenii.</title>
        <authorList>
            <person name="Mavromatis K."/>
            <person name="Ivanova N."/>
            <person name="Anderson I."/>
            <person name="Lykidis A."/>
            <person name="Hooper S.D."/>
            <person name="Sun H."/>
            <person name="Kunin V."/>
            <person name="Lapidus A."/>
            <person name="Hugenholtz P."/>
            <person name="Patel B."/>
            <person name="Kyrpides N.C."/>
        </authorList>
    </citation>
    <scope>NUCLEOTIDE SEQUENCE [LARGE SCALE GENOMIC DNA]</scope>
    <source>
        <strain evidence="5">H 168 / OCM 544 / DSM 9562</strain>
    </source>
</reference>
<dbReference type="GO" id="GO:0016616">
    <property type="term" value="F:oxidoreductase activity, acting on the CH-OH group of donors, NAD or NADP as acceptor"/>
    <property type="evidence" value="ECO:0007669"/>
    <property type="project" value="InterPro"/>
</dbReference>
<sequence>MYKKVERFAVLGAGNGGQALAAYLSLNGYTVNLYNRSPERIEPVKKAGGIHLSGVFKGFGKLNEVTSDIKKAVKGVEIIMVATPAVAHKYLARELSPFLEDGQIILLNPGRTGGALEFYNTLQNNGCQADVIISEAQTFLYASRVIGPARAKIYGVKNRVAIAAFPSTRTREVIDCLHPVFPQFSPVENVLKTSLDNIGAIFHPAPTLLNMARIESGGEFEYYQEGITPSVAKILEAMDKERMEVATALGVEPTSAQDWLILSYGVKGRNLYELLQDNKQYQGIGAPSRIDHRYVLEDVPMSLVPIASLGDLLGVDTPTIDIVINLANIVYETNFWETGRTAASLGLNGLTPDQIQRLVNQGTIEDFRVAFEVNQSLYRKADSLIFNTYKRDGEVEAWND</sequence>
<dbReference type="OrthoDB" id="1073746at2"/>
<dbReference type="Pfam" id="PF02317">
    <property type="entry name" value="Octopine_DH"/>
    <property type="match status" value="1"/>
</dbReference>
<dbReference type="SUPFAM" id="SSF48179">
    <property type="entry name" value="6-phosphogluconate dehydrogenase C-terminal domain-like"/>
    <property type="match status" value="1"/>
</dbReference>
<feature type="domain" description="Opine dehydrogenase" evidence="3">
    <location>
        <begin position="187"/>
        <end position="330"/>
    </location>
</feature>
<name>B8CWR1_HALOH</name>
<dbReference type="KEGG" id="hor:Hore_09740"/>
<dbReference type="InterPro" id="IPR051729">
    <property type="entry name" value="Opine/Lysopine_DH"/>
</dbReference>
<dbReference type="Pfam" id="PF01210">
    <property type="entry name" value="NAD_Gly3P_dh_N"/>
    <property type="match status" value="1"/>
</dbReference>
<dbReference type="InterPro" id="IPR013328">
    <property type="entry name" value="6PGD_dom2"/>
</dbReference>
<dbReference type="AlphaFoldDB" id="B8CWR1"/>
<evidence type="ECO:0000259" key="3">
    <source>
        <dbReference type="Pfam" id="PF02317"/>
    </source>
</evidence>
<dbReference type="InterPro" id="IPR003421">
    <property type="entry name" value="Opine_DH"/>
</dbReference>
<dbReference type="InterPro" id="IPR011128">
    <property type="entry name" value="G3P_DH_NAD-dep_N"/>
</dbReference>
<dbReference type="HOGENOM" id="CLU_056511_2_0_9"/>
<keyword evidence="5" id="KW-1185">Reference proteome</keyword>
<evidence type="ECO:0000259" key="2">
    <source>
        <dbReference type="Pfam" id="PF01210"/>
    </source>
</evidence>
<proteinExistence type="predicted"/>
<dbReference type="Gene3D" id="1.10.1040.10">
    <property type="entry name" value="N-(1-d-carboxylethyl)-l-norvaline Dehydrogenase, domain 2"/>
    <property type="match status" value="1"/>
</dbReference>
<dbReference type="PANTHER" id="PTHR38015">
    <property type="entry name" value="BLR6086 PROTEIN"/>
    <property type="match status" value="1"/>
</dbReference>
<evidence type="ECO:0000313" key="5">
    <source>
        <dbReference type="Proteomes" id="UP000000719"/>
    </source>
</evidence>